<keyword evidence="10" id="KW-1185">Reference proteome</keyword>
<evidence type="ECO:0000256" key="1">
    <source>
        <dbReference type="ARBA" id="ARBA00004571"/>
    </source>
</evidence>
<keyword evidence="4 7" id="KW-0812">Transmembrane</keyword>
<comment type="caution">
    <text evidence="9">The sequence shown here is derived from an EMBL/GenBank/DDBJ whole genome shotgun (WGS) entry which is preliminary data.</text>
</comment>
<organism evidence="9 10">
    <name type="scientific">Pedobacter hiemivivus</name>
    <dbReference type="NCBI Taxonomy" id="2530454"/>
    <lineage>
        <taxon>Bacteria</taxon>
        <taxon>Pseudomonadati</taxon>
        <taxon>Bacteroidota</taxon>
        <taxon>Sphingobacteriia</taxon>
        <taxon>Sphingobacteriales</taxon>
        <taxon>Sphingobacteriaceae</taxon>
        <taxon>Pedobacter</taxon>
    </lineage>
</organism>
<dbReference type="Gene3D" id="2.40.170.20">
    <property type="entry name" value="TonB-dependent receptor, beta-barrel domain"/>
    <property type="match status" value="1"/>
</dbReference>
<dbReference type="Gene3D" id="2.170.130.10">
    <property type="entry name" value="TonB-dependent receptor, plug domain"/>
    <property type="match status" value="1"/>
</dbReference>
<name>A0A4R0NGR1_9SPHI</name>
<dbReference type="InterPro" id="IPR039426">
    <property type="entry name" value="TonB-dep_rcpt-like"/>
</dbReference>
<sequence length="1210" mass="136853">MKKYAFNIGESPSWIPPKILMIMKLVIILMTIFLTKVSATGFAQRITLKENGTPLSVVLQNIRTQVGYDFVFDTKFLLNEKKVYINIEDAKLEDVLVDIFRGRKLTYTIKNKSIVIRPKIESFYERIVNEFFFIDVRGKVIDARNGQPLMGANINLKGSSRSVHTDKNGEFFFKNVDSGSSFNVSYIGFESQEVAIPQNRSLLVRMIASTSKLEEVQVIQTGYQTLKKTQLTGAYTSINRETYLQAIPTTGNIAENMEGRLAGLVLNINDSRGEFTNQGQFTIRGISTFQAIKKPLIVMDGYPTEIDVSSLNPYDIESITVLKDAAAAAIYGVRATNGVIVIVTKKGKIGKPIISFTSSLTIKPKTNYEKLKLLSGKGYIDYAHAVNLYNIEQDGISTDFYDSNNQAYLPLFKISDDLDKGRITQIEADKRMTELSTYDNMEDYKRLFLQNSFLQSYDLNISGGTENSSHYFGINHQDNKGSERFSSHKRMNLKYNGTFQFFKRFNLEVQSVYSNLKDNSSNIPDYLSFEPYQKFVDDQGKALPTFLQPYNYNFYGFGPDGSINTDRNQKNMDMGLYDVNYYPYQDMFESNNTTSSNIFHAQAKLTTRIFNGLNFEIGGVFERQIGEITNFASENSWETRLLLNYYAIKDPVSGQPVFQFPKGGVKKNTNQIINTHTLRAQLNYNKSFNENVHSFSFLLGAEQRELSSSSRLSTAFGYNEQTLTTQPVNLNFIGNRLQYSPGFIDELVPLDGSLRDQTYFYNYFGETYNSDRFVSVYANGDYTFDNRISVTGSLRVDQSNLFGKDPKFRYTPLWSTGVSWMLSEEQFLKDSEWINMLKVRFAGGYNGNIRNTGSNYSILSTSVNNYTPNSVIGYSVSSPPNSSLRWEKTLNLNGGIDFEILNRRVSGSIDYYIKNGKDLFASITRDPTGGFNSLVTNNASVQNRGLDISLVSRNIEVDQFKWQTQLTASFNKNEVKKLSIQFNSTNNFLRVLTPQNAVGYPMYSLFTMDYIGLNDQGHPMVKGENGEPIVINVFPVVDVPLDALHFSGVNMPKYTIGFNNHFTFGQFGLSALLMYYGGHSSIVAPPTVGGEGRPIEGTQNYWKKPGDEKNTDVPGFLPFNLRTEGYRYGTKFVRKLDFIALRTATLSYQLNSNIANKIGLRDAKVMLQISNPFKYVFSGNDIDPETLNFYNGNRGVSVLPSYSISFSTNF</sequence>
<dbReference type="PROSITE" id="PS52016">
    <property type="entry name" value="TONB_DEPENDENT_REC_3"/>
    <property type="match status" value="1"/>
</dbReference>
<dbReference type="Pfam" id="PF13715">
    <property type="entry name" value="CarbopepD_reg_2"/>
    <property type="match status" value="1"/>
</dbReference>
<dbReference type="OrthoDB" id="9768177at2"/>
<dbReference type="Proteomes" id="UP000291117">
    <property type="component" value="Unassembled WGS sequence"/>
</dbReference>
<dbReference type="InterPro" id="IPR037066">
    <property type="entry name" value="Plug_dom_sf"/>
</dbReference>
<evidence type="ECO:0000256" key="4">
    <source>
        <dbReference type="ARBA" id="ARBA00022692"/>
    </source>
</evidence>
<dbReference type="InterPro" id="IPR023996">
    <property type="entry name" value="TonB-dep_OMP_SusC/RagA"/>
</dbReference>
<evidence type="ECO:0000256" key="3">
    <source>
        <dbReference type="ARBA" id="ARBA00022452"/>
    </source>
</evidence>
<dbReference type="InterPro" id="IPR012910">
    <property type="entry name" value="Plug_dom"/>
</dbReference>
<reference evidence="9 10" key="1">
    <citation type="submission" date="2019-02" db="EMBL/GenBank/DDBJ databases">
        <title>Pedobacter sp. RP-3-8 sp. nov., isolated from Arctic soil.</title>
        <authorList>
            <person name="Dahal R.H."/>
        </authorList>
    </citation>
    <scope>NUCLEOTIDE SEQUENCE [LARGE SCALE GENOMIC DNA]</scope>
    <source>
        <strain evidence="9 10">RP-3-8</strain>
    </source>
</reference>
<keyword evidence="2 7" id="KW-0813">Transport</keyword>
<comment type="subcellular location">
    <subcellularLocation>
        <location evidence="1 7">Cell outer membrane</location>
        <topology evidence="1 7">Multi-pass membrane protein</topology>
    </subcellularLocation>
</comment>
<dbReference type="NCBIfam" id="TIGR04056">
    <property type="entry name" value="OMP_RagA_SusC"/>
    <property type="match status" value="1"/>
</dbReference>
<evidence type="ECO:0000313" key="10">
    <source>
        <dbReference type="Proteomes" id="UP000291117"/>
    </source>
</evidence>
<dbReference type="SUPFAM" id="SSF49464">
    <property type="entry name" value="Carboxypeptidase regulatory domain-like"/>
    <property type="match status" value="1"/>
</dbReference>
<evidence type="ECO:0000259" key="8">
    <source>
        <dbReference type="Pfam" id="PF07715"/>
    </source>
</evidence>
<accession>A0A4R0NGR1</accession>
<proteinExistence type="inferred from homology"/>
<feature type="domain" description="TonB-dependent receptor plug" evidence="8">
    <location>
        <begin position="228"/>
        <end position="339"/>
    </location>
</feature>
<dbReference type="AlphaFoldDB" id="A0A4R0NGR1"/>
<dbReference type="SUPFAM" id="SSF56935">
    <property type="entry name" value="Porins"/>
    <property type="match status" value="1"/>
</dbReference>
<dbReference type="InterPro" id="IPR008969">
    <property type="entry name" value="CarboxyPept-like_regulatory"/>
</dbReference>
<protein>
    <submittedName>
        <fullName evidence="9">SusC/RagA family TonB-linked outer membrane protein</fullName>
    </submittedName>
</protein>
<comment type="similarity">
    <text evidence="7">Belongs to the TonB-dependent receptor family.</text>
</comment>
<gene>
    <name evidence="9" type="ORF">EZ444_04035</name>
</gene>
<dbReference type="Gene3D" id="2.60.40.1120">
    <property type="entry name" value="Carboxypeptidase-like, regulatory domain"/>
    <property type="match status" value="1"/>
</dbReference>
<keyword evidence="3 7" id="KW-1134">Transmembrane beta strand</keyword>
<evidence type="ECO:0000256" key="5">
    <source>
        <dbReference type="ARBA" id="ARBA00023136"/>
    </source>
</evidence>
<dbReference type="GO" id="GO:0009279">
    <property type="term" value="C:cell outer membrane"/>
    <property type="evidence" value="ECO:0007669"/>
    <property type="project" value="UniProtKB-SubCell"/>
</dbReference>
<dbReference type="Pfam" id="PF07715">
    <property type="entry name" value="Plug"/>
    <property type="match status" value="1"/>
</dbReference>
<evidence type="ECO:0000256" key="2">
    <source>
        <dbReference type="ARBA" id="ARBA00022448"/>
    </source>
</evidence>
<dbReference type="NCBIfam" id="TIGR04057">
    <property type="entry name" value="SusC_RagA_signa"/>
    <property type="match status" value="1"/>
</dbReference>
<evidence type="ECO:0000256" key="7">
    <source>
        <dbReference type="PROSITE-ProRule" id="PRU01360"/>
    </source>
</evidence>
<evidence type="ECO:0000313" key="9">
    <source>
        <dbReference type="EMBL" id="TCC98462.1"/>
    </source>
</evidence>
<dbReference type="EMBL" id="SJSM01000002">
    <property type="protein sequence ID" value="TCC98462.1"/>
    <property type="molecule type" value="Genomic_DNA"/>
</dbReference>
<keyword evidence="5 7" id="KW-0472">Membrane</keyword>
<dbReference type="InterPro" id="IPR036942">
    <property type="entry name" value="Beta-barrel_TonB_sf"/>
</dbReference>
<dbReference type="InterPro" id="IPR023997">
    <property type="entry name" value="TonB-dep_OMP_SusC/RagA_CS"/>
</dbReference>
<keyword evidence="6 7" id="KW-0998">Cell outer membrane</keyword>
<evidence type="ECO:0000256" key="6">
    <source>
        <dbReference type="ARBA" id="ARBA00023237"/>
    </source>
</evidence>